<organism evidence="1 2">
    <name type="scientific">Microthlaspi erraticum</name>
    <dbReference type="NCBI Taxonomy" id="1685480"/>
    <lineage>
        <taxon>Eukaryota</taxon>
        <taxon>Viridiplantae</taxon>
        <taxon>Streptophyta</taxon>
        <taxon>Embryophyta</taxon>
        <taxon>Tracheophyta</taxon>
        <taxon>Spermatophyta</taxon>
        <taxon>Magnoliopsida</taxon>
        <taxon>eudicotyledons</taxon>
        <taxon>Gunneridae</taxon>
        <taxon>Pentapetalae</taxon>
        <taxon>rosids</taxon>
        <taxon>malvids</taxon>
        <taxon>Brassicales</taxon>
        <taxon>Brassicaceae</taxon>
        <taxon>Coluteocarpeae</taxon>
        <taxon>Microthlaspi</taxon>
    </lineage>
</organism>
<proteinExistence type="predicted"/>
<dbReference type="EMBL" id="CACVBM020000666">
    <property type="protein sequence ID" value="CAA7022037.1"/>
    <property type="molecule type" value="Genomic_DNA"/>
</dbReference>
<evidence type="ECO:0000313" key="1">
    <source>
        <dbReference type="EMBL" id="CAA7022037.1"/>
    </source>
</evidence>
<dbReference type="OrthoDB" id="779403at2759"/>
<accession>A0A6D2I2Y4</accession>
<evidence type="ECO:0000313" key="2">
    <source>
        <dbReference type="Proteomes" id="UP000467841"/>
    </source>
</evidence>
<protein>
    <submittedName>
        <fullName evidence="1">Uncharacterized protein</fullName>
    </submittedName>
</protein>
<comment type="caution">
    <text evidence="1">The sequence shown here is derived from an EMBL/GenBank/DDBJ whole genome shotgun (WGS) entry which is preliminary data.</text>
</comment>
<dbReference type="AlphaFoldDB" id="A0A6D2I2Y4"/>
<keyword evidence="2" id="KW-1185">Reference proteome</keyword>
<sequence>MNEQYSTLCAIIYSPDDSNPDVWPSNAGVQSVVSQFQALPVMDQQERMMDQETFLRRRIAKTSEQLKKESKESREREMTEVMFHCLQGDMGMFVLNLLDLNDLGYLIDQNLKDVNRRIEVLGDSGMEIGESSNAAATLSEGIGYFLFLLLML</sequence>
<reference evidence="1" key="1">
    <citation type="submission" date="2020-01" db="EMBL/GenBank/DDBJ databases">
        <authorList>
            <person name="Mishra B."/>
        </authorList>
    </citation>
    <scope>NUCLEOTIDE SEQUENCE [LARGE SCALE GENOMIC DNA]</scope>
</reference>
<dbReference type="Proteomes" id="UP000467841">
    <property type="component" value="Unassembled WGS sequence"/>
</dbReference>
<gene>
    <name evidence="1" type="ORF">MERR_LOCUS9272</name>
</gene>
<name>A0A6D2I2Y4_9BRAS</name>